<comment type="caution">
    <text evidence="4">The sequence shown here is derived from an EMBL/GenBank/DDBJ whole genome shotgun (WGS) entry which is preliminary data.</text>
</comment>
<feature type="transmembrane region" description="Helical" evidence="2">
    <location>
        <begin position="203"/>
        <end position="229"/>
    </location>
</feature>
<dbReference type="PANTHER" id="PTHR21879">
    <property type="entry name" value="FI03362P-RELATED-RELATED"/>
    <property type="match status" value="1"/>
</dbReference>
<accession>A0A834IEU4</accession>
<keyword evidence="2" id="KW-0472">Membrane</keyword>
<sequence length="652" mass="73742">MRRVLYLAILGYLLHLSSATNDENNITVTEVPVDTLVNLTANNELWTMMLKDCQKPSLTCVQNNMYKYLRKTLDESDDIQFTSYLRFTKNHLDYDNIQRSLDLDSNSTDHQDDDPYEDESPIESMSRSLQDNAARFLMTHDVELSLPDTLFPNSVLKISPRGFQNQGTLLNVQIVPEDIPTDVDNVGESRTIKKIQKFISEKLIYAIIAILVVIKLLAVKFLFILPLIVGAATAKKLLLKILLFIFPALHHLFKFCAYYPIQAKYHHHKHLISHIHQVAPTKYHYDHHEGIEIAGPHSHGPPIEYEGPHDIHHTEFDDDITVLPDDGSGFPHGALSLHFPNVTLPNPHLMKEEFTSYEECTNGLIDILYLENKNWPYKIIGIDLPIGYIAQPQQQVITPAPLPIANPPIQANQYHSNKVPQPHSLDSFPPQGQINSNQIKFKSSPAVGPPEPVYHKPVIQADPHGPIFKPSQLNVAEPSHSLGNSGSVVFQKSIEYDPRNGGAIIERRHDVNSMESMNENVKLVNNKITATTTKRPKIKDNDIYQAASITYDPFYTPILDKIDRILQEVGFNDEPCKERLVCSMYKNPAKYSPHSNLLSVQLSRDTSELPKPKSTNAAVIRFYKYVQAARDGQDQRDCLTLYPGCSINTDVS</sequence>
<dbReference type="OrthoDB" id="6334967at2759"/>
<evidence type="ECO:0000256" key="1">
    <source>
        <dbReference type="SAM" id="MobiDB-lite"/>
    </source>
</evidence>
<reference evidence="4" key="1">
    <citation type="submission" date="2020-08" db="EMBL/GenBank/DDBJ databases">
        <title>Genome sequencing and assembly of the red palm weevil Rhynchophorus ferrugineus.</title>
        <authorList>
            <person name="Dias G.B."/>
            <person name="Bergman C.M."/>
            <person name="Manee M."/>
        </authorList>
    </citation>
    <scope>NUCLEOTIDE SEQUENCE</scope>
    <source>
        <strain evidence="4">AA-2017</strain>
        <tissue evidence="4">Whole larva</tissue>
    </source>
</reference>
<name>A0A834IEU4_RHYFE</name>
<feature type="region of interest" description="Disordered" evidence="1">
    <location>
        <begin position="102"/>
        <end position="124"/>
    </location>
</feature>
<evidence type="ECO:0000256" key="3">
    <source>
        <dbReference type="SAM" id="SignalP"/>
    </source>
</evidence>
<feature type="signal peptide" evidence="3">
    <location>
        <begin position="1"/>
        <end position="19"/>
    </location>
</feature>
<dbReference type="Pfam" id="PF07898">
    <property type="entry name" value="DUF1676"/>
    <property type="match status" value="1"/>
</dbReference>
<gene>
    <name evidence="4" type="ORF">GWI33_007064</name>
</gene>
<keyword evidence="3" id="KW-0732">Signal</keyword>
<proteinExistence type="predicted"/>
<dbReference type="GO" id="GO:0016020">
    <property type="term" value="C:membrane"/>
    <property type="evidence" value="ECO:0007669"/>
    <property type="project" value="TreeGrafter"/>
</dbReference>
<dbReference type="Pfam" id="PF07841">
    <property type="entry name" value="DM4_12"/>
    <property type="match status" value="1"/>
</dbReference>
<evidence type="ECO:0000313" key="5">
    <source>
        <dbReference type="Proteomes" id="UP000625711"/>
    </source>
</evidence>
<feature type="transmembrane region" description="Helical" evidence="2">
    <location>
        <begin position="241"/>
        <end position="261"/>
    </location>
</feature>
<feature type="chain" id="PRO_5032747345" evidence="3">
    <location>
        <begin position="20"/>
        <end position="652"/>
    </location>
</feature>
<keyword evidence="2" id="KW-1133">Transmembrane helix</keyword>
<dbReference type="InterPro" id="IPR006631">
    <property type="entry name" value="DM4_12"/>
</dbReference>
<dbReference type="EMBL" id="JAACXV010000356">
    <property type="protein sequence ID" value="KAF7279545.1"/>
    <property type="molecule type" value="Genomic_DNA"/>
</dbReference>
<organism evidence="4 5">
    <name type="scientific">Rhynchophorus ferrugineus</name>
    <name type="common">Red palm weevil</name>
    <name type="synonym">Curculio ferrugineus</name>
    <dbReference type="NCBI Taxonomy" id="354439"/>
    <lineage>
        <taxon>Eukaryota</taxon>
        <taxon>Metazoa</taxon>
        <taxon>Ecdysozoa</taxon>
        <taxon>Arthropoda</taxon>
        <taxon>Hexapoda</taxon>
        <taxon>Insecta</taxon>
        <taxon>Pterygota</taxon>
        <taxon>Neoptera</taxon>
        <taxon>Endopterygota</taxon>
        <taxon>Coleoptera</taxon>
        <taxon>Polyphaga</taxon>
        <taxon>Cucujiformia</taxon>
        <taxon>Curculionidae</taxon>
        <taxon>Dryophthorinae</taxon>
        <taxon>Rhynchophorus</taxon>
    </lineage>
</organism>
<feature type="compositionally biased region" description="Acidic residues" evidence="1">
    <location>
        <begin position="111"/>
        <end position="121"/>
    </location>
</feature>
<dbReference type="InterPro" id="IPR012464">
    <property type="entry name" value="DUF1676"/>
</dbReference>
<evidence type="ECO:0000313" key="4">
    <source>
        <dbReference type="EMBL" id="KAF7279545.1"/>
    </source>
</evidence>
<dbReference type="AlphaFoldDB" id="A0A834IEU4"/>
<keyword evidence="2" id="KW-0812">Transmembrane</keyword>
<keyword evidence="5" id="KW-1185">Reference proteome</keyword>
<evidence type="ECO:0000256" key="2">
    <source>
        <dbReference type="SAM" id="Phobius"/>
    </source>
</evidence>
<protein>
    <submittedName>
        <fullName evidence="4">Uncharacterized protein</fullName>
    </submittedName>
</protein>
<dbReference type="PANTHER" id="PTHR21879:SF4">
    <property type="entry name" value="OSIRIS 17, ISOFORM C"/>
    <property type="match status" value="1"/>
</dbReference>
<dbReference type="Proteomes" id="UP000625711">
    <property type="component" value="Unassembled WGS sequence"/>
</dbReference>